<proteinExistence type="inferred from homology"/>
<keyword evidence="3" id="KW-0853">WD repeat</keyword>
<sequence>MSKRPVIEAQKPVWHDEDDDNVVVTVPKRVKKTMRAELKRTTDEEHGEVDSKEYVARLQEAFKKRHGGTPKWALAAATYGVEDEEESLLRSAAGYLAKDSKLPKTTIHTSYLKDFNIGHRFTRPITVVKFHKTRPVLITADQGGNVQLFKVSREVRQDHFLQSATFKKFPIDCMEIAEQGTAVICSSSSKEYLMQYNMETRQVTELRPPNTVPKQGIRIFAISHDSKFLALAGHNSHIYIVHAVSMEHVKTISLPANATAIKFYPTHSRELWVICENGQIVIASMSCDSVFKVNKQHTFTDDGAVHGTTIALTQHGEFFATGSDTGIVNVYSGQDCRDSTTPRPLFNVSNLVTSVSSIAFTSDAQLMAICSSVKENHLRLVHIASQTTFKNFPDRHGKVTHARCVDFSPNGGYLAVGNEDGKLNVFSIHHFRDY</sequence>
<dbReference type="Gene3D" id="2.130.10.10">
    <property type="entry name" value="YVTN repeat-like/Quinoprotein amine dehydrogenase"/>
    <property type="match status" value="1"/>
</dbReference>
<evidence type="ECO:0000256" key="5">
    <source>
        <dbReference type="ARBA" id="ARBA00023242"/>
    </source>
</evidence>
<comment type="similarity">
    <text evidence="6">Belongs to the WD repeat UTP18 family.</text>
</comment>
<protein>
    <recommendedName>
        <fullName evidence="9">WD repeat-containing protein 55 homolog</fullName>
    </recommendedName>
</protein>
<dbReference type="SMART" id="SM00320">
    <property type="entry name" value="WD40"/>
    <property type="match status" value="5"/>
</dbReference>
<dbReference type="GO" id="GO:0032040">
    <property type="term" value="C:small-subunit processome"/>
    <property type="evidence" value="ECO:0007669"/>
    <property type="project" value="TreeGrafter"/>
</dbReference>
<dbReference type="Pfam" id="PF00400">
    <property type="entry name" value="WD40"/>
    <property type="match status" value="1"/>
</dbReference>
<keyword evidence="4" id="KW-0677">Repeat</keyword>
<evidence type="ECO:0008006" key="9">
    <source>
        <dbReference type="Google" id="ProtNLM"/>
    </source>
</evidence>
<evidence type="ECO:0000256" key="2">
    <source>
        <dbReference type="ARBA" id="ARBA00022552"/>
    </source>
</evidence>
<dbReference type="InterPro" id="IPR001680">
    <property type="entry name" value="WD40_rpt"/>
</dbReference>
<evidence type="ECO:0000256" key="3">
    <source>
        <dbReference type="ARBA" id="ARBA00022574"/>
    </source>
</evidence>
<dbReference type="InterPro" id="IPR045161">
    <property type="entry name" value="Utp18"/>
</dbReference>
<name>A0A8R1I5K0_CAEJA</name>
<keyword evidence="8" id="KW-1185">Reference proteome</keyword>
<evidence type="ECO:0000313" key="7">
    <source>
        <dbReference type="EnsemblMetazoa" id="CJA15742.1"/>
    </source>
</evidence>
<dbReference type="PANTHER" id="PTHR18359">
    <property type="entry name" value="WD-REPEAT PROTEIN-RELATED"/>
    <property type="match status" value="1"/>
</dbReference>
<dbReference type="SUPFAM" id="SSF50978">
    <property type="entry name" value="WD40 repeat-like"/>
    <property type="match status" value="1"/>
</dbReference>
<reference evidence="7" key="2">
    <citation type="submission" date="2022-06" db="UniProtKB">
        <authorList>
            <consortium name="EnsemblMetazoa"/>
        </authorList>
    </citation>
    <scope>IDENTIFICATION</scope>
    <source>
        <strain evidence="7">DF5081</strain>
    </source>
</reference>
<dbReference type="AlphaFoldDB" id="A0A8R1I5K0"/>
<dbReference type="GO" id="GO:0034388">
    <property type="term" value="C:Pwp2p-containing subcomplex of 90S preribosome"/>
    <property type="evidence" value="ECO:0007669"/>
    <property type="project" value="TreeGrafter"/>
</dbReference>
<comment type="subcellular location">
    <subcellularLocation>
        <location evidence="1">Nucleus</location>
        <location evidence="1">Nucleolus</location>
    </subcellularLocation>
</comment>
<evidence type="ECO:0000256" key="1">
    <source>
        <dbReference type="ARBA" id="ARBA00004604"/>
    </source>
</evidence>
<dbReference type="GO" id="GO:0006364">
    <property type="term" value="P:rRNA processing"/>
    <property type="evidence" value="ECO:0007669"/>
    <property type="project" value="UniProtKB-KW"/>
</dbReference>
<dbReference type="InterPro" id="IPR036322">
    <property type="entry name" value="WD40_repeat_dom_sf"/>
</dbReference>
<evidence type="ECO:0000313" key="8">
    <source>
        <dbReference type="Proteomes" id="UP000005237"/>
    </source>
</evidence>
<dbReference type="InterPro" id="IPR015943">
    <property type="entry name" value="WD40/YVTN_repeat-like_dom_sf"/>
</dbReference>
<reference evidence="8" key="1">
    <citation type="submission" date="2010-08" db="EMBL/GenBank/DDBJ databases">
        <authorList>
            <consortium name="Caenorhabditis japonica Sequencing Consortium"/>
            <person name="Wilson R.K."/>
        </authorList>
    </citation>
    <scope>NUCLEOTIDE SEQUENCE [LARGE SCALE GENOMIC DNA]</scope>
    <source>
        <strain evidence="8">DF5081</strain>
    </source>
</reference>
<accession>A0A8R1I5K0</accession>
<dbReference type="PANTHER" id="PTHR18359:SF0">
    <property type="entry name" value="U3 SMALL NUCLEOLAR RNA-ASSOCIATED PROTEIN 18 HOMOLOG"/>
    <property type="match status" value="1"/>
</dbReference>
<evidence type="ECO:0000256" key="4">
    <source>
        <dbReference type="ARBA" id="ARBA00022737"/>
    </source>
</evidence>
<evidence type="ECO:0000256" key="6">
    <source>
        <dbReference type="ARBA" id="ARBA00025767"/>
    </source>
</evidence>
<dbReference type="Proteomes" id="UP000005237">
    <property type="component" value="Unassembled WGS sequence"/>
</dbReference>
<keyword evidence="2" id="KW-0698">rRNA processing</keyword>
<organism evidence="7 8">
    <name type="scientific">Caenorhabditis japonica</name>
    <dbReference type="NCBI Taxonomy" id="281687"/>
    <lineage>
        <taxon>Eukaryota</taxon>
        <taxon>Metazoa</taxon>
        <taxon>Ecdysozoa</taxon>
        <taxon>Nematoda</taxon>
        <taxon>Chromadorea</taxon>
        <taxon>Rhabditida</taxon>
        <taxon>Rhabditina</taxon>
        <taxon>Rhabditomorpha</taxon>
        <taxon>Rhabditoidea</taxon>
        <taxon>Rhabditidae</taxon>
        <taxon>Peloderinae</taxon>
        <taxon>Caenorhabditis</taxon>
    </lineage>
</organism>
<dbReference type="EnsemblMetazoa" id="CJA15742.1">
    <property type="protein sequence ID" value="CJA15742.1"/>
    <property type="gene ID" value="WBGene00134946"/>
</dbReference>
<keyword evidence="5" id="KW-0539">Nucleus</keyword>